<protein>
    <submittedName>
        <fullName evidence="4">Bacteriocin export ABC transporter</fullName>
    </submittedName>
</protein>
<dbReference type="Gene3D" id="3.40.50.300">
    <property type="entry name" value="P-loop containing nucleotide triphosphate hydrolases"/>
    <property type="match status" value="1"/>
</dbReference>
<comment type="caution">
    <text evidence="4">The sequence shown here is derived from an EMBL/GenBank/DDBJ whole genome shotgun (WGS) entry which is preliminary data.</text>
</comment>
<dbReference type="InterPro" id="IPR017871">
    <property type="entry name" value="ABC_transporter-like_CS"/>
</dbReference>
<dbReference type="GO" id="GO:0022857">
    <property type="term" value="F:transmembrane transporter activity"/>
    <property type="evidence" value="ECO:0007669"/>
    <property type="project" value="TreeGrafter"/>
</dbReference>
<dbReference type="Proteomes" id="UP001170310">
    <property type="component" value="Unassembled WGS sequence"/>
</dbReference>
<proteinExistence type="predicted"/>
<keyword evidence="5" id="KW-1185">Reference proteome</keyword>
<dbReference type="InterPro" id="IPR027417">
    <property type="entry name" value="P-loop_NTPase"/>
</dbReference>
<reference evidence="4" key="1">
    <citation type="submission" date="2023-07" db="EMBL/GenBank/DDBJ databases">
        <title>Genome content predicts the carbon catabolic preferences of heterotrophic bacteria.</title>
        <authorList>
            <person name="Gralka M."/>
        </authorList>
    </citation>
    <scope>NUCLEOTIDE SEQUENCE</scope>
    <source>
        <strain evidence="4">E2R20</strain>
    </source>
</reference>
<keyword evidence="2" id="KW-0067">ATP-binding</keyword>
<dbReference type="PANTHER" id="PTHR24220">
    <property type="entry name" value="IMPORT ATP-BINDING PROTEIN"/>
    <property type="match status" value="1"/>
</dbReference>
<dbReference type="Pfam" id="PF00005">
    <property type="entry name" value="ABC_tran"/>
    <property type="match status" value="1"/>
</dbReference>
<evidence type="ECO:0000259" key="3">
    <source>
        <dbReference type="PROSITE" id="PS50893"/>
    </source>
</evidence>
<dbReference type="GO" id="GO:0005524">
    <property type="term" value="F:ATP binding"/>
    <property type="evidence" value="ECO:0007669"/>
    <property type="project" value="UniProtKB-KW"/>
</dbReference>
<evidence type="ECO:0000313" key="5">
    <source>
        <dbReference type="Proteomes" id="UP001170310"/>
    </source>
</evidence>
<dbReference type="InterPro" id="IPR015854">
    <property type="entry name" value="ABC_transpr_LolD-like"/>
</dbReference>
<dbReference type="GO" id="GO:0016887">
    <property type="term" value="F:ATP hydrolysis activity"/>
    <property type="evidence" value="ECO:0007669"/>
    <property type="project" value="InterPro"/>
</dbReference>
<feature type="domain" description="ABC transporter" evidence="3">
    <location>
        <begin position="3"/>
        <end position="208"/>
    </location>
</feature>
<dbReference type="AlphaFoldDB" id="A0AAW7YQG3"/>
<dbReference type="InterPro" id="IPR003593">
    <property type="entry name" value="AAA+_ATPase"/>
</dbReference>
<dbReference type="GO" id="GO:0005886">
    <property type="term" value="C:plasma membrane"/>
    <property type="evidence" value="ECO:0007669"/>
    <property type="project" value="TreeGrafter"/>
</dbReference>
<dbReference type="SMART" id="SM00382">
    <property type="entry name" value="AAA"/>
    <property type="match status" value="1"/>
</dbReference>
<gene>
    <name evidence="4" type="ORF">Q4528_01840</name>
</gene>
<evidence type="ECO:0000256" key="1">
    <source>
        <dbReference type="ARBA" id="ARBA00022741"/>
    </source>
</evidence>
<dbReference type="NCBIfam" id="TIGR03608">
    <property type="entry name" value="L_ocin_972_ABC"/>
    <property type="match status" value="1"/>
</dbReference>
<accession>A0AAW7YQG3</accession>
<dbReference type="RefSeq" id="WP_046467224.1">
    <property type="nucleotide sequence ID" value="NZ_JAUOQO010000001.1"/>
</dbReference>
<dbReference type="PROSITE" id="PS50893">
    <property type="entry name" value="ABC_TRANSPORTER_2"/>
    <property type="match status" value="1"/>
</dbReference>
<dbReference type="EMBL" id="JAUOQO010000001">
    <property type="protein sequence ID" value="MDO6572891.1"/>
    <property type="molecule type" value="Genomic_DNA"/>
</dbReference>
<keyword evidence="1" id="KW-0547">Nucleotide-binding</keyword>
<name>A0AAW7YQG3_9STAP</name>
<organism evidence="4 5">
    <name type="scientific">Staphylococcus pasteuri_A</name>
    <dbReference type="NCBI Taxonomy" id="3062664"/>
    <lineage>
        <taxon>Bacteria</taxon>
        <taxon>Bacillati</taxon>
        <taxon>Bacillota</taxon>
        <taxon>Bacilli</taxon>
        <taxon>Bacillales</taxon>
        <taxon>Staphylococcaceae</taxon>
        <taxon>Staphylococcus</taxon>
    </lineage>
</organism>
<evidence type="ECO:0000256" key="2">
    <source>
        <dbReference type="ARBA" id="ARBA00022840"/>
    </source>
</evidence>
<sequence length="209" mass="23569">MTIQLNHLSIHKDNYRIFDDVNLTFEYGKSYALIGTSGCGKSTLLNIIAGIEKVGKEQILFNGQIQKFNAKFYREQLGYLFQNYGLVENLSIDENLDIGLAYKKLSKKEKEALKSKYLSQFGLTENKKRKVHTLSGGEQQRVALIRLMLKEPTIILADEPTGALDPETGQLIIQLLLNLVDEHNILIIATHDMNIASQCDEVIDLTKLA</sequence>
<evidence type="ECO:0000313" key="4">
    <source>
        <dbReference type="EMBL" id="MDO6572891.1"/>
    </source>
</evidence>
<dbReference type="InterPro" id="IPR003439">
    <property type="entry name" value="ABC_transporter-like_ATP-bd"/>
</dbReference>
<dbReference type="PROSITE" id="PS00211">
    <property type="entry name" value="ABC_TRANSPORTER_1"/>
    <property type="match status" value="1"/>
</dbReference>
<dbReference type="PANTHER" id="PTHR24220:SF86">
    <property type="entry name" value="ABC TRANSPORTER ABCH.1"/>
    <property type="match status" value="1"/>
</dbReference>
<dbReference type="InterPro" id="IPR019895">
    <property type="entry name" value="L_ocin_972_ABC"/>
</dbReference>
<dbReference type="SUPFAM" id="SSF52540">
    <property type="entry name" value="P-loop containing nucleoside triphosphate hydrolases"/>
    <property type="match status" value="1"/>
</dbReference>